<evidence type="ECO:0000313" key="1">
    <source>
        <dbReference type="EMBL" id="XBH21082.1"/>
    </source>
</evidence>
<sequence length="118" mass="13100">MTDLAQLTAVVRAFSVARDWEQFQDPKSLMLALVGEVGELSELMQWIPQDEVLTEFSSPERKDRIADEIADVLIYLIRLADVMGVDLEEAALAKLARNEKRFPVTGPASTVGTAPVKR</sequence>
<dbReference type="InterPro" id="IPR052555">
    <property type="entry name" value="dCTP_Pyrophosphatase"/>
</dbReference>
<dbReference type="CDD" id="cd11537">
    <property type="entry name" value="NTP-PPase_RS21-C6_like"/>
    <property type="match status" value="1"/>
</dbReference>
<protein>
    <submittedName>
        <fullName evidence="1">Nucleotide pyrophosphohydrolase</fullName>
    </submittedName>
</protein>
<dbReference type="GO" id="GO:0042262">
    <property type="term" value="P:DNA protection"/>
    <property type="evidence" value="ECO:0007669"/>
    <property type="project" value="TreeGrafter"/>
</dbReference>
<dbReference type="PANTHER" id="PTHR46523:SF1">
    <property type="entry name" value="DCTP PYROPHOSPHATASE 1"/>
    <property type="match status" value="1"/>
</dbReference>
<dbReference type="Gene3D" id="1.10.287.1080">
    <property type="entry name" value="MazG-like"/>
    <property type="match status" value="1"/>
</dbReference>
<dbReference type="GO" id="GO:0006253">
    <property type="term" value="P:dCTP catabolic process"/>
    <property type="evidence" value="ECO:0007669"/>
    <property type="project" value="TreeGrafter"/>
</dbReference>
<dbReference type="PIRSF" id="PIRSF029826">
    <property type="entry name" value="UCP029826_pph"/>
    <property type="match status" value="1"/>
</dbReference>
<dbReference type="EMBL" id="CP146203">
    <property type="protein sequence ID" value="XBH21082.1"/>
    <property type="molecule type" value="Genomic_DNA"/>
</dbReference>
<dbReference type="GO" id="GO:0005829">
    <property type="term" value="C:cytosol"/>
    <property type="evidence" value="ECO:0007669"/>
    <property type="project" value="TreeGrafter"/>
</dbReference>
<dbReference type="PANTHER" id="PTHR46523">
    <property type="entry name" value="DCTP PYROPHOSPHATASE 1"/>
    <property type="match status" value="1"/>
</dbReference>
<reference evidence="1" key="1">
    <citation type="submission" date="2024-02" db="EMBL/GenBank/DDBJ databases">
        <title>Tomenella chthoni gen. nov. sp. nov., a member of the family Jonesiaceae isolated from bat guano.</title>
        <authorList>
            <person name="Miller S.L."/>
            <person name="King J."/>
            <person name="Sankaranarayanan K."/>
            <person name="Lawson P.A."/>
        </authorList>
    </citation>
    <scope>NUCLEOTIDE SEQUENCE</scope>
    <source>
        <strain evidence="1">BS-20</strain>
    </source>
</reference>
<organism evidence="1">
    <name type="scientific">Jonesiaceae bacterium BS-20</name>
    <dbReference type="NCBI Taxonomy" id="3120821"/>
    <lineage>
        <taxon>Bacteria</taxon>
        <taxon>Bacillati</taxon>
        <taxon>Actinomycetota</taxon>
        <taxon>Actinomycetes</taxon>
        <taxon>Micrococcales</taxon>
        <taxon>Jonesiaceae</taxon>
    </lineage>
</organism>
<dbReference type="SUPFAM" id="SSF101386">
    <property type="entry name" value="all-alpha NTP pyrophosphatases"/>
    <property type="match status" value="1"/>
</dbReference>
<proteinExistence type="predicted"/>
<name>A0AAU7DSB2_9MICO</name>
<gene>
    <name evidence="1" type="ORF">V5R04_12800</name>
</gene>
<dbReference type="Pfam" id="PF12643">
    <property type="entry name" value="MazG-like"/>
    <property type="match status" value="1"/>
</dbReference>
<accession>A0AAU7DSB2</accession>
<dbReference type="AlphaFoldDB" id="A0AAU7DSB2"/>
<dbReference type="GO" id="GO:0047840">
    <property type="term" value="F:dCTP diphosphatase activity"/>
    <property type="evidence" value="ECO:0007669"/>
    <property type="project" value="TreeGrafter"/>
</dbReference>
<dbReference type="InterPro" id="IPR025984">
    <property type="entry name" value="DCTPP"/>
</dbReference>